<dbReference type="RefSeq" id="WP_145186907.1">
    <property type="nucleotide sequence ID" value="NZ_CP036266.1"/>
</dbReference>
<dbReference type="Gene3D" id="3.40.50.2300">
    <property type="match status" value="1"/>
</dbReference>
<dbReference type="InterPro" id="IPR036890">
    <property type="entry name" value="HATPase_C_sf"/>
</dbReference>
<evidence type="ECO:0000256" key="4">
    <source>
        <dbReference type="PROSITE-ProRule" id="PRU00169"/>
    </source>
</evidence>
<dbReference type="Pfam" id="PF08447">
    <property type="entry name" value="PAS_3"/>
    <property type="match status" value="1"/>
</dbReference>
<evidence type="ECO:0000256" key="2">
    <source>
        <dbReference type="ARBA" id="ARBA00012438"/>
    </source>
</evidence>
<feature type="domain" description="PAC" evidence="8">
    <location>
        <begin position="90"/>
        <end position="142"/>
    </location>
</feature>
<dbReference type="InterPro" id="IPR035965">
    <property type="entry name" value="PAS-like_dom_sf"/>
</dbReference>
<dbReference type="InterPro" id="IPR011006">
    <property type="entry name" value="CheY-like_superfamily"/>
</dbReference>
<dbReference type="SMART" id="SM00387">
    <property type="entry name" value="HATPase_c"/>
    <property type="match status" value="1"/>
</dbReference>
<dbReference type="Pfam" id="PF02518">
    <property type="entry name" value="HATPase_c"/>
    <property type="match status" value="1"/>
</dbReference>
<dbReference type="NCBIfam" id="TIGR00229">
    <property type="entry name" value="sensory_box"/>
    <property type="match status" value="1"/>
</dbReference>
<dbReference type="OrthoDB" id="9803190at2"/>
<dbReference type="SUPFAM" id="SSF52172">
    <property type="entry name" value="CheY-like"/>
    <property type="match status" value="1"/>
</dbReference>
<organism evidence="9 10">
    <name type="scientific">Gimesia chilikensis</name>
    <dbReference type="NCBI Taxonomy" id="2605989"/>
    <lineage>
        <taxon>Bacteria</taxon>
        <taxon>Pseudomonadati</taxon>
        <taxon>Planctomycetota</taxon>
        <taxon>Planctomycetia</taxon>
        <taxon>Planctomycetales</taxon>
        <taxon>Planctomycetaceae</taxon>
        <taxon>Gimesia</taxon>
    </lineage>
</organism>
<dbReference type="Pfam" id="PF00072">
    <property type="entry name" value="Response_reg"/>
    <property type="match status" value="1"/>
</dbReference>
<dbReference type="InterPro" id="IPR000014">
    <property type="entry name" value="PAS"/>
</dbReference>
<dbReference type="InterPro" id="IPR036097">
    <property type="entry name" value="HisK_dim/P_sf"/>
</dbReference>
<dbReference type="InterPro" id="IPR005467">
    <property type="entry name" value="His_kinase_dom"/>
</dbReference>
<feature type="domain" description="Histidine kinase" evidence="5">
    <location>
        <begin position="160"/>
        <end position="381"/>
    </location>
</feature>
<evidence type="ECO:0000259" key="5">
    <source>
        <dbReference type="PROSITE" id="PS50109"/>
    </source>
</evidence>
<dbReference type="Gene3D" id="3.30.450.20">
    <property type="entry name" value="PAS domain"/>
    <property type="match status" value="1"/>
</dbReference>
<feature type="modified residue" description="4-aspartylphosphate" evidence="4">
    <location>
        <position position="472"/>
    </location>
</feature>
<keyword evidence="9" id="KW-0808">Transferase</keyword>
<dbReference type="Gene3D" id="1.10.287.130">
    <property type="match status" value="1"/>
</dbReference>
<dbReference type="PROSITE" id="PS50110">
    <property type="entry name" value="RESPONSE_REGULATORY"/>
    <property type="match status" value="1"/>
</dbReference>
<feature type="domain" description="Response regulatory" evidence="6">
    <location>
        <begin position="414"/>
        <end position="537"/>
    </location>
</feature>
<dbReference type="AlphaFoldDB" id="A0A517PR96"/>
<evidence type="ECO:0000313" key="10">
    <source>
        <dbReference type="Proteomes" id="UP000320421"/>
    </source>
</evidence>
<dbReference type="PROSITE" id="PS50112">
    <property type="entry name" value="PAS"/>
    <property type="match status" value="1"/>
</dbReference>
<evidence type="ECO:0000259" key="8">
    <source>
        <dbReference type="PROSITE" id="PS50113"/>
    </source>
</evidence>
<dbReference type="CDD" id="cd17546">
    <property type="entry name" value="REC_hyHK_CKI1_RcsC-like"/>
    <property type="match status" value="1"/>
</dbReference>
<dbReference type="SMART" id="SM00448">
    <property type="entry name" value="REC"/>
    <property type="match status" value="1"/>
</dbReference>
<dbReference type="PROSITE" id="PS50109">
    <property type="entry name" value="HIS_KIN"/>
    <property type="match status" value="1"/>
</dbReference>
<evidence type="ECO:0000256" key="1">
    <source>
        <dbReference type="ARBA" id="ARBA00000085"/>
    </source>
</evidence>
<protein>
    <recommendedName>
        <fullName evidence="2">histidine kinase</fullName>
        <ecNumber evidence="2">2.7.13.3</ecNumber>
    </recommendedName>
</protein>
<dbReference type="PROSITE" id="PS50113">
    <property type="entry name" value="PAC"/>
    <property type="match status" value="1"/>
</dbReference>
<dbReference type="SUPFAM" id="SSF47384">
    <property type="entry name" value="Homodimeric domain of signal transducing histidine kinase"/>
    <property type="match status" value="1"/>
</dbReference>
<dbReference type="Gene3D" id="3.30.565.10">
    <property type="entry name" value="Histidine kinase-like ATPase, C-terminal domain"/>
    <property type="match status" value="1"/>
</dbReference>
<dbReference type="CDD" id="cd00130">
    <property type="entry name" value="PAS"/>
    <property type="match status" value="1"/>
</dbReference>
<dbReference type="PANTHER" id="PTHR45339:SF3">
    <property type="entry name" value="HISTIDINE KINASE"/>
    <property type="match status" value="1"/>
</dbReference>
<dbReference type="CDD" id="cd00082">
    <property type="entry name" value="HisKA"/>
    <property type="match status" value="1"/>
</dbReference>
<dbReference type="Proteomes" id="UP000320421">
    <property type="component" value="Chromosome"/>
</dbReference>
<dbReference type="InterPro" id="IPR001789">
    <property type="entry name" value="Sig_transdc_resp-reg_receiver"/>
</dbReference>
<sequence length="548" mass="61837">MSYTFDRATQPDAVQQHFDLFLQHTTEGVWDWVDLDAQEQWWSPRFYELLGYCDQEIESSLDTFERLLHSEDAVQTMLGLRSALENTSRFEHNFRLRVKGGLYRWFRGQAQVLRDSSGQAVRLTGSLSDIHERILLQTELEGTRLQAFRARELQQSFLAMMSHEIRTPLSAILGFAEILSDSSEDEETISAANTIHTNGQYLLDTFNDFVDLSRIEEGRFDLKLQDCCPLTVIENVKSVALRKADPKGLALNVDLDHSLPTSIQSNPIRLRQILLNLMGVVINYTHEGTINLSVRKSDAVPSDQQMVFTIRNSGNGLNIEPINQIFAGRQLADLTSLTYPGGVGLSLSLARHLVRLLGGEITLQHETNSASIVEFTINTGTSCDIKPQQLSLSQRIREHKTSRSSFGMLRQPCRILLVEDGIYNQRLIQYLLTKAGGSVTLAENGQQAVDQLGAALQSKTDINEQFDLILMDIQMPLLDGYSATELIREMGFNNPIIALTANVMPGDREKCLQAGCNEYLSKPLDRKRLIQTINNLLKSRRKRILQLK</sequence>
<evidence type="ECO:0000259" key="7">
    <source>
        <dbReference type="PROSITE" id="PS50112"/>
    </source>
</evidence>
<reference evidence="9 10" key="1">
    <citation type="submission" date="2019-02" db="EMBL/GenBank/DDBJ databases">
        <title>Deep-cultivation of Planctomycetes and their phenomic and genomic characterization uncovers novel biology.</title>
        <authorList>
            <person name="Wiegand S."/>
            <person name="Jogler M."/>
            <person name="Boedeker C."/>
            <person name="Pinto D."/>
            <person name="Vollmers J."/>
            <person name="Rivas-Marin E."/>
            <person name="Kohn T."/>
            <person name="Peeters S.H."/>
            <person name="Heuer A."/>
            <person name="Rast P."/>
            <person name="Oberbeckmann S."/>
            <person name="Bunk B."/>
            <person name="Jeske O."/>
            <person name="Meyerdierks A."/>
            <person name="Storesund J.E."/>
            <person name="Kallscheuer N."/>
            <person name="Luecker S."/>
            <person name="Lage O.M."/>
            <person name="Pohl T."/>
            <person name="Merkel B.J."/>
            <person name="Hornburger P."/>
            <person name="Mueller R.-W."/>
            <person name="Bruemmer F."/>
            <person name="Labrenz M."/>
            <person name="Spormann A.M."/>
            <person name="Op den Camp H."/>
            <person name="Overmann J."/>
            <person name="Amann R."/>
            <person name="Jetten M.S.M."/>
            <person name="Mascher T."/>
            <person name="Medema M.H."/>
            <person name="Devos D.P."/>
            <person name="Kaster A.-K."/>
            <person name="Ovreas L."/>
            <person name="Rohde M."/>
            <person name="Galperin M.Y."/>
            <person name="Jogler C."/>
        </authorList>
    </citation>
    <scope>NUCLEOTIDE SEQUENCE [LARGE SCALE GENOMIC DNA]</scope>
    <source>
        <strain evidence="9 10">HG66A1</strain>
    </source>
</reference>
<dbReference type="InterPro" id="IPR013655">
    <property type="entry name" value="PAS_fold_3"/>
</dbReference>
<dbReference type="SMART" id="SM00091">
    <property type="entry name" value="PAS"/>
    <property type="match status" value="1"/>
</dbReference>
<comment type="catalytic activity">
    <reaction evidence="1">
        <text>ATP + protein L-histidine = ADP + protein N-phospho-L-histidine.</text>
        <dbReference type="EC" id="2.7.13.3"/>
    </reaction>
</comment>
<dbReference type="PANTHER" id="PTHR45339">
    <property type="entry name" value="HYBRID SIGNAL TRANSDUCTION HISTIDINE KINASE J"/>
    <property type="match status" value="1"/>
</dbReference>
<dbReference type="InterPro" id="IPR000700">
    <property type="entry name" value="PAS-assoc_C"/>
</dbReference>
<dbReference type="EC" id="2.7.13.3" evidence="2"/>
<dbReference type="SUPFAM" id="SSF55785">
    <property type="entry name" value="PYP-like sensor domain (PAS domain)"/>
    <property type="match status" value="1"/>
</dbReference>
<keyword evidence="10" id="KW-1185">Reference proteome</keyword>
<keyword evidence="3 4" id="KW-0597">Phosphoprotein</keyword>
<dbReference type="InterPro" id="IPR003661">
    <property type="entry name" value="HisK_dim/P_dom"/>
</dbReference>
<name>A0A517PR96_9PLAN</name>
<dbReference type="InterPro" id="IPR003594">
    <property type="entry name" value="HATPase_dom"/>
</dbReference>
<feature type="domain" description="PAS" evidence="7">
    <location>
        <begin position="33"/>
        <end position="87"/>
    </location>
</feature>
<dbReference type="SMART" id="SM00388">
    <property type="entry name" value="HisKA"/>
    <property type="match status" value="1"/>
</dbReference>
<dbReference type="GO" id="GO:0000155">
    <property type="term" value="F:phosphorelay sensor kinase activity"/>
    <property type="evidence" value="ECO:0007669"/>
    <property type="project" value="InterPro"/>
</dbReference>
<dbReference type="SMART" id="SM00086">
    <property type="entry name" value="PAC"/>
    <property type="match status" value="1"/>
</dbReference>
<accession>A0A517PR96</accession>
<dbReference type="Pfam" id="PF00512">
    <property type="entry name" value="HisKA"/>
    <property type="match status" value="1"/>
</dbReference>
<evidence type="ECO:0000259" key="6">
    <source>
        <dbReference type="PROSITE" id="PS50110"/>
    </source>
</evidence>
<dbReference type="InterPro" id="IPR001610">
    <property type="entry name" value="PAC"/>
</dbReference>
<dbReference type="EMBL" id="CP036266">
    <property type="protein sequence ID" value="QDT21892.1"/>
    <property type="molecule type" value="Genomic_DNA"/>
</dbReference>
<gene>
    <name evidence="9" type="primary">arcB</name>
    <name evidence="9" type="ORF">HG66A1_36970</name>
</gene>
<dbReference type="SUPFAM" id="SSF55874">
    <property type="entry name" value="ATPase domain of HSP90 chaperone/DNA topoisomerase II/histidine kinase"/>
    <property type="match status" value="1"/>
</dbReference>
<evidence type="ECO:0000256" key="3">
    <source>
        <dbReference type="ARBA" id="ARBA00022553"/>
    </source>
</evidence>
<proteinExistence type="predicted"/>
<evidence type="ECO:0000313" key="9">
    <source>
        <dbReference type="EMBL" id="QDT21892.1"/>
    </source>
</evidence>